<dbReference type="EMBL" id="JBBBNY010000007">
    <property type="protein sequence ID" value="MEI7037334.1"/>
    <property type="molecule type" value="Genomic_DNA"/>
</dbReference>
<reference evidence="7 8" key="1">
    <citation type="journal article" date="2014" name="Int. J. Syst. Evol. Microbiol.">
        <title>Fulvimonas yonginensis sp. nov., isolated from greenhouse soil, and emended description of the genus Fulvimonas.</title>
        <authorList>
            <person name="Ahn J.H."/>
            <person name="Kim S.J."/>
            <person name="Weon H.Y."/>
            <person name="Hong S.B."/>
            <person name="Seok S.J."/>
            <person name="Kwon S.W."/>
        </authorList>
    </citation>
    <scope>NUCLEOTIDE SEQUENCE [LARGE SCALE GENOMIC DNA]</scope>
    <source>
        <strain evidence="7 8">KACC 16952</strain>
    </source>
</reference>
<keyword evidence="1 4" id="KW-0378">Hydrolase</keyword>
<keyword evidence="2 4" id="KW-0442">Lipid degradation</keyword>
<dbReference type="InterPro" id="IPR016035">
    <property type="entry name" value="Acyl_Trfase/lysoPLipase"/>
</dbReference>
<feature type="domain" description="PNPLA" evidence="6">
    <location>
        <begin position="74"/>
        <end position="269"/>
    </location>
</feature>
<feature type="region of interest" description="Disordered" evidence="5">
    <location>
        <begin position="387"/>
        <end position="406"/>
    </location>
</feature>
<dbReference type="Proteomes" id="UP001381174">
    <property type="component" value="Unassembled WGS sequence"/>
</dbReference>
<feature type="active site" description="Nucleophile" evidence="4">
    <location>
        <position position="109"/>
    </location>
</feature>
<evidence type="ECO:0000256" key="4">
    <source>
        <dbReference type="PROSITE-ProRule" id="PRU01161"/>
    </source>
</evidence>
<dbReference type="InterPro" id="IPR050301">
    <property type="entry name" value="NTE"/>
</dbReference>
<dbReference type="PANTHER" id="PTHR14226">
    <property type="entry name" value="NEUROPATHY TARGET ESTERASE/SWISS CHEESE D.MELANOGASTER"/>
    <property type="match status" value="1"/>
</dbReference>
<evidence type="ECO:0000256" key="2">
    <source>
        <dbReference type="ARBA" id="ARBA00022963"/>
    </source>
</evidence>
<dbReference type="Pfam" id="PF01734">
    <property type="entry name" value="Patatin"/>
    <property type="match status" value="1"/>
</dbReference>
<accession>A0ABU8JCQ1</accession>
<dbReference type="Gene3D" id="3.40.1090.10">
    <property type="entry name" value="Cytosolic phospholipase A2 catalytic domain"/>
    <property type="match status" value="1"/>
</dbReference>
<name>A0ABU8JCQ1_9GAMM</name>
<evidence type="ECO:0000259" key="6">
    <source>
        <dbReference type="PROSITE" id="PS51635"/>
    </source>
</evidence>
<proteinExistence type="predicted"/>
<feature type="short sequence motif" description="DGA/G" evidence="4">
    <location>
        <begin position="256"/>
        <end position="258"/>
    </location>
</feature>
<dbReference type="PROSITE" id="PS51635">
    <property type="entry name" value="PNPLA"/>
    <property type="match status" value="1"/>
</dbReference>
<evidence type="ECO:0000313" key="7">
    <source>
        <dbReference type="EMBL" id="MEI7037334.1"/>
    </source>
</evidence>
<dbReference type="PANTHER" id="PTHR14226:SF74">
    <property type="entry name" value="BLR4684 PROTEIN"/>
    <property type="match status" value="1"/>
</dbReference>
<evidence type="ECO:0000256" key="1">
    <source>
        <dbReference type="ARBA" id="ARBA00022801"/>
    </source>
</evidence>
<evidence type="ECO:0000256" key="5">
    <source>
        <dbReference type="SAM" id="MobiDB-lite"/>
    </source>
</evidence>
<evidence type="ECO:0000256" key="3">
    <source>
        <dbReference type="ARBA" id="ARBA00023098"/>
    </source>
</evidence>
<keyword evidence="8" id="KW-1185">Reference proteome</keyword>
<keyword evidence="3 4" id="KW-0443">Lipid metabolism</keyword>
<feature type="short sequence motif" description="GXGXXG" evidence="4">
    <location>
        <begin position="78"/>
        <end position="83"/>
    </location>
</feature>
<protein>
    <submittedName>
        <fullName evidence="7">Patatin-like phospholipase family protein</fullName>
    </submittedName>
</protein>
<comment type="caution">
    <text evidence="7">The sequence shown here is derived from an EMBL/GenBank/DDBJ whole genome shotgun (WGS) entry which is preliminary data.</text>
</comment>
<dbReference type="PROSITE" id="PS51257">
    <property type="entry name" value="PROKAR_LIPOPROTEIN"/>
    <property type="match status" value="1"/>
</dbReference>
<gene>
    <name evidence="7" type="ORF">WAT24_11250</name>
</gene>
<feature type="short sequence motif" description="GXSXG" evidence="4">
    <location>
        <begin position="107"/>
        <end position="111"/>
    </location>
</feature>
<sequence length="406" mass="43183">MRLRRSLPFTLALLTGCVSTPRHPAPPALMDAAVPDGLSTNVRLLSIDRRHFLQESPVLLRDIRRAADGSLDILALSGGGAGGAFGAGALVGLSRAHARPTFELVTGVSAGALIAPFAFLGPDWDARLTAAFTGQASASLQRSPLMSVASRLLFPQGFGRHDPLAALVDRYVSDAMIAAVARERARGRRLIVATTDLDKQETVLWDMGAIAEQGSEAARKLFRDVLVASASVPGVFPPVLVPVHEGTRHYQEMHVDGGVTTPLFAVPLIAQILPADLTLLRGAHLYVIVNGQLVAAPATTRLSTAAILERSFSAQTTYKTRETLALTLGFADRYGLGLRISEIPGDYPFGSFIDFRPQHLRALFDYAAACAAQGRLWMTPEQSLHRNLDAPPPSPGGTVACPAPAP</sequence>
<organism evidence="7 8">
    <name type="scientific">Fulvimonas yonginensis</name>
    <dbReference type="NCBI Taxonomy" id="1495200"/>
    <lineage>
        <taxon>Bacteria</taxon>
        <taxon>Pseudomonadati</taxon>
        <taxon>Pseudomonadota</taxon>
        <taxon>Gammaproteobacteria</taxon>
        <taxon>Lysobacterales</taxon>
        <taxon>Rhodanobacteraceae</taxon>
        <taxon>Fulvimonas</taxon>
    </lineage>
</organism>
<evidence type="ECO:0000313" key="8">
    <source>
        <dbReference type="Proteomes" id="UP001381174"/>
    </source>
</evidence>
<dbReference type="SUPFAM" id="SSF52151">
    <property type="entry name" value="FabD/lysophospholipase-like"/>
    <property type="match status" value="1"/>
</dbReference>
<dbReference type="InterPro" id="IPR002641">
    <property type="entry name" value="PNPLA_dom"/>
</dbReference>
<feature type="active site" description="Proton acceptor" evidence="4">
    <location>
        <position position="256"/>
    </location>
</feature>
<dbReference type="RefSeq" id="WP_336807960.1">
    <property type="nucleotide sequence ID" value="NZ_JBBBNY010000007.1"/>
</dbReference>